<feature type="region of interest" description="Disordered" evidence="3">
    <location>
        <begin position="1"/>
        <end position="32"/>
    </location>
</feature>
<proteinExistence type="predicted"/>
<dbReference type="PROSITE" id="PS51829">
    <property type="entry name" value="P_HOMO_B"/>
    <property type="match status" value="1"/>
</dbReference>
<dbReference type="EMBL" id="BMRG01000010">
    <property type="protein sequence ID" value="GGP68187.1"/>
    <property type="molecule type" value="Genomic_DNA"/>
</dbReference>
<dbReference type="Pfam" id="PF01483">
    <property type="entry name" value="P_proprotein"/>
    <property type="match status" value="1"/>
</dbReference>
<dbReference type="RefSeq" id="WP_189225397.1">
    <property type="nucleotide sequence ID" value="NZ_BMRG01000010.1"/>
</dbReference>
<organism evidence="5 6">
    <name type="scientific">Saccharothrix coeruleofusca</name>
    <dbReference type="NCBI Taxonomy" id="33919"/>
    <lineage>
        <taxon>Bacteria</taxon>
        <taxon>Bacillati</taxon>
        <taxon>Actinomycetota</taxon>
        <taxon>Actinomycetes</taxon>
        <taxon>Pseudonocardiales</taxon>
        <taxon>Pseudonocardiaceae</taxon>
        <taxon>Saccharothrix</taxon>
    </lineage>
</organism>
<accession>A0A918EER7</accession>
<evidence type="ECO:0000313" key="6">
    <source>
        <dbReference type="Proteomes" id="UP000639606"/>
    </source>
</evidence>
<sequence length="90" mass="9642">MAVPAAHRPAAGLPGAAERPRGPPITTSDLIAPDGTTYRLQHQPTSSQPDPGGTFTVDLSYETRDGTWRLRVHNVVWAGPGSLDRWSLAL</sequence>
<protein>
    <recommendedName>
        <fullName evidence="4">P/Homo B domain-containing protein</fullName>
    </recommendedName>
</protein>
<keyword evidence="1" id="KW-0645">Protease</keyword>
<dbReference type="Gene3D" id="2.60.120.260">
    <property type="entry name" value="Galactose-binding domain-like"/>
    <property type="match status" value="1"/>
</dbReference>
<evidence type="ECO:0000259" key="4">
    <source>
        <dbReference type="PROSITE" id="PS51829"/>
    </source>
</evidence>
<dbReference type="AlphaFoldDB" id="A0A918EER7"/>
<evidence type="ECO:0000256" key="2">
    <source>
        <dbReference type="ARBA" id="ARBA00022801"/>
    </source>
</evidence>
<dbReference type="GO" id="GO:0004252">
    <property type="term" value="F:serine-type endopeptidase activity"/>
    <property type="evidence" value="ECO:0007669"/>
    <property type="project" value="InterPro"/>
</dbReference>
<evidence type="ECO:0000256" key="1">
    <source>
        <dbReference type="ARBA" id="ARBA00022670"/>
    </source>
</evidence>
<dbReference type="Proteomes" id="UP000639606">
    <property type="component" value="Unassembled WGS sequence"/>
</dbReference>
<evidence type="ECO:0000313" key="5">
    <source>
        <dbReference type="EMBL" id="GGP68187.1"/>
    </source>
</evidence>
<name>A0A918EER7_9PSEU</name>
<reference evidence="5" key="2">
    <citation type="submission" date="2020-09" db="EMBL/GenBank/DDBJ databases">
        <authorList>
            <person name="Sun Q."/>
            <person name="Ohkuma M."/>
        </authorList>
    </citation>
    <scope>NUCLEOTIDE SEQUENCE</scope>
    <source>
        <strain evidence="5">JCM 3313</strain>
    </source>
</reference>
<feature type="domain" description="P/Homo B" evidence="4">
    <location>
        <begin position="1"/>
        <end position="90"/>
    </location>
</feature>
<comment type="caution">
    <text evidence="5">The sequence shown here is derived from an EMBL/GenBank/DDBJ whole genome shotgun (WGS) entry which is preliminary data.</text>
</comment>
<keyword evidence="2" id="KW-0378">Hydrolase</keyword>
<dbReference type="InterPro" id="IPR008979">
    <property type="entry name" value="Galactose-bd-like_sf"/>
</dbReference>
<gene>
    <name evidence="5" type="ORF">GCM10010185_46260</name>
</gene>
<dbReference type="GO" id="GO:0006508">
    <property type="term" value="P:proteolysis"/>
    <property type="evidence" value="ECO:0007669"/>
    <property type="project" value="UniProtKB-KW"/>
</dbReference>
<evidence type="ECO:0000256" key="3">
    <source>
        <dbReference type="SAM" id="MobiDB-lite"/>
    </source>
</evidence>
<keyword evidence="6" id="KW-1185">Reference proteome</keyword>
<reference evidence="5" key="1">
    <citation type="journal article" date="2014" name="Int. J. Syst. Evol. Microbiol.">
        <title>Complete genome sequence of Corynebacterium casei LMG S-19264T (=DSM 44701T), isolated from a smear-ripened cheese.</title>
        <authorList>
            <consortium name="US DOE Joint Genome Institute (JGI-PGF)"/>
            <person name="Walter F."/>
            <person name="Albersmeier A."/>
            <person name="Kalinowski J."/>
            <person name="Ruckert C."/>
        </authorList>
    </citation>
    <scope>NUCLEOTIDE SEQUENCE</scope>
    <source>
        <strain evidence="5">JCM 3313</strain>
    </source>
</reference>
<dbReference type="InterPro" id="IPR002884">
    <property type="entry name" value="P_dom"/>
</dbReference>
<dbReference type="SUPFAM" id="SSF49785">
    <property type="entry name" value="Galactose-binding domain-like"/>
    <property type="match status" value="1"/>
</dbReference>